<keyword evidence="1" id="KW-1133">Transmembrane helix</keyword>
<dbReference type="PANTHER" id="PTHR34703">
    <property type="entry name" value="ANTIPORTER SUBUNIT MNHG2-RELATED"/>
    <property type="match status" value="1"/>
</dbReference>
<dbReference type="NCBIfam" id="TIGR01300">
    <property type="entry name" value="CPA3_mnhG_phaG"/>
    <property type="match status" value="1"/>
</dbReference>
<comment type="caution">
    <text evidence="2">The sequence shown here is derived from an EMBL/GenBank/DDBJ whole genome shotgun (WGS) entry which is preliminary data.</text>
</comment>
<dbReference type="InterPro" id="IPR005133">
    <property type="entry name" value="PhaG_MnhG_YufB"/>
</dbReference>
<gene>
    <name evidence="2" type="primary">mnhG</name>
    <name evidence="2" type="ORF">ABCS64_04380</name>
</gene>
<accession>A0ABV4UD55</accession>
<sequence>MNAVDLPLWAVAPASLLLVAGGLVSLIGALGLLRLDDFYARVHAPTLTNTLGTGCVLLASTLMASAMARHLVIHELLIAVFILLASPVTTIILMRAARSRKKPEQATGQGKA</sequence>
<name>A0ABV4UD55_9RHOO</name>
<keyword evidence="1" id="KW-0812">Transmembrane</keyword>
<evidence type="ECO:0000313" key="3">
    <source>
        <dbReference type="Proteomes" id="UP001574673"/>
    </source>
</evidence>
<keyword evidence="1" id="KW-0472">Membrane</keyword>
<keyword evidence="3" id="KW-1185">Reference proteome</keyword>
<dbReference type="PANTHER" id="PTHR34703:SF1">
    <property type="entry name" value="ANTIPORTER SUBUNIT MNHG2-RELATED"/>
    <property type="match status" value="1"/>
</dbReference>
<proteinExistence type="predicted"/>
<protein>
    <submittedName>
        <fullName evidence="2">Monovalent cation/H(+) antiporter subunit G</fullName>
    </submittedName>
</protein>
<dbReference type="Pfam" id="PF03334">
    <property type="entry name" value="PhaG_MnhG_YufB"/>
    <property type="match status" value="1"/>
</dbReference>
<feature type="transmembrane region" description="Helical" evidence="1">
    <location>
        <begin position="47"/>
        <end position="66"/>
    </location>
</feature>
<feature type="transmembrane region" description="Helical" evidence="1">
    <location>
        <begin position="72"/>
        <end position="94"/>
    </location>
</feature>
<feature type="transmembrane region" description="Helical" evidence="1">
    <location>
        <begin position="6"/>
        <end position="35"/>
    </location>
</feature>
<organism evidence="2 3">
    <name type="scientific">Dentiradicibacter hellwigii</name>
    <dbReference type="NCBI Taxonomy" id="3149053"/>
    <lineage>
        <taxon>Bacteria</taxon>
        <taxon>Pseudomonadati</taxon>
        <taxon>Pseudomonadota</taxon>
        <taxon>Betaproteobacteria</taxon>
        <taxon>Rhodocyclales</taxon>
        <taxon>Rhodocyclaceae</taxon>
        <taxon>Dentiradicibacter</taxon>
    </lineage>
</organism>
<dbReference type="Proteomes" id="UP001574673">
    <property type="component" value="Unassembled WGS sequence"/>
</dbReference>
<evidence type="ECO:0000256" key="1">
    <source>
        <dbReference type="SAM" id="Phobius"/>
    </source>
</evidence>
<dbReference type="RefSeq" id="WP_418890686.1">
    <property type="nucleotide sequence ID" value="NZ_JBEUWX010000002.1"/>
</dbReference>
<reference evidence="3" key="1">
    <citation type="submission" date="2024-06" db="EMBL/GenBank/DDBJ databases">
        <title>Radixoralia hellwigii gen. nov., sp nov., isolated from a root canal in the human oral cavity.</title>
        <authorList>
            <person name="Bartsch S."/>
            <person name="Wittmer A."/>
            <person name="Schulz A.-K."/>
            <person name="Neumann-Schaal M."/>
            <person name="Wolf J."/>
            <person name="Gronow S."/>
            <person name="Tennert C."/>
            <person name="Haecker G."/>
            <person name="Cieplik F."/>
            <person name="Al-Ahmad A."/>
        </authorList>
    </citation>
    <scope>NUCLEOTIDE SEQUENCE [LARGE SCALE GENOMIC DNA]</scope>
    <source>
        <strain evidence="3">Wk13</strain>
    </source>
</reference>
<evidence type="ECO:0000313" key="2">
    <source>
        <dbReference type="EMBL" id="MFA9949570.1"/>
    </source>
</evidence>
<dbReference type="EMBL" id="JBEUWX010000002">
    <property type="protein sequence ID" value="MFA9949570.1"/>
    <property type="molecule type" value="Genomic_DNA"/>
</dbReference>